<evidence type="ECO:0000256" key="5">
    <source>
        <dbReference type="ARBA" id="ARBA00022842"/>
    </source>
</evidence>
<protein>
    <recommendedName>
        <fullName evidence="10">CRISPR-associated endonuclease Cas1</fullName>
        <ecNumber evidence="10">3.1.-.-</ecNumber>
    </recommendedName>
</protein>
<dbReference type="PANTHER" id="PTHR34353">
    <property type="entry name" value="CRISPR-ASSOCIATED ENDONUCLEASE CAS1 1"/>
    <property type="match status" value="1"/>
</dbReference>
<dbReference type="GO" id="GO:0051607">
    <property type="term" value="P:defense response to virus"/>
    <property type="evidence" value="ECO:0007669"/>
    <property type="project" value="UniProtKB-UniRule"/>
</dbReference>
<keyword evidence="3 10" id="KW-0255">Endonuclease</keyword>
<dbReference type="GO" id="GO:0016787">
    <property type="term" value="F:hydrolase activity"/>
    <property type="evidence" value="ECO:0007669"/>
    <property type="project" value="UniProtKB-KW"/>
</dbReference>
<comment type="cofactor">
    <cofactor evidence="10">
        <name>Mg(2+)</name>
        <dbReference type="ChEBI" id="CHEBI:18420"/>
    </cofactor>
    <cofactor evidence="10">
        <name>Mn(2+)</name>
        <dbReference type="ChEBI" id="CHEBI:29035"/>
    </cofactor>
</comment>
<feature type="binding site" evidence="10">
    <location>
        <position position="243"/>
    </location>
    <ligand>
        <name>Mn(2+)</name>
        <dbReference type="ChEBI" id="CHEBI:29035"/>
    </ligand>
</feature>
<name>A0A975BXT9_9BACT</name>
<gene>
    <name evidence="11" type="primary">cas1-4</name>
    <name evidence="10" type="synonym">cas1</name>
    <name evidence="11" type="ORF">dnm_098400</name>
</gene>
<dbReference type="PANTHER" id="PTHR34353:SF2">
    <property type="entry name" value="CRISPR-ASSOCIATED ENDONUCLEASE CAS1 1"/>
    <property type="match status" value="1"/>
</dbReference>
<evidence type="ECO:0000256" key="1">
    <source>
        <dbReference type="ARBA" id="ARBA00022722"/>
    </source>
</evidence>
<dbReference type="AlphaFoldDB" id="A0A975BXT9"/>
<sequence>MQLFINTPGTLITQKDGCFRLKAGDRAADRSPMKVESLVISNKAMISSQAIVLAMEHNIDVVFLDGYDDPVGRVWFSKMGSTALIRRKQLETADQSLGLELVIDMIRQKMDHQIRFLKKLMYARPGKETLFRKPLNTIENAMAGLEVRGQRLEDARERIRGLEGAAGRAYFQCLSKLMPDKYRFEKRSKRPAKDPFNAVLNYFYGILYSRVEKACILAGLDPYLGFMHTDNYNKKSLVFDMIELFRIYAEMAAVYMFTGRKVRDDYFDFAEAPLSQSRSKKSISASDTCASVMVEAVSLNQKGKPIVAESMNMLLDERIRYRKKNVRRRYVILHEAHRLANVLLAEDKVDRADWLDIQEF</sequence>
<keyword evidence="2 10" id="KW-0479">Metal-binding</keyword>
<dbReference type="InterPro" id="IPR042206">
    <property type="entry name" value="CRISPR-assoc_Cas1_C"/>
</dbReference>
<dbReference type="Gene3D" id="3.100.10.20">
    <property type="entry name" value="CRISPR-associated endonuclease Cas1, N-terminal domain"/>
    <property type="match status" value="1"/>
</dbReference>
<dbReference type="InterPro" id="IPR050646">
    <property type="entry name" value="Cas1"/>
</dbReference>
<organism evidence="11 12">
    <name type="scientific">Desulfonema magnum</name>
    <dbReference type="NCBI Taxonomy" id="45655"/>
    <lineage>
        <taxon>Bacteria</taxon>
        <taxon>Pseudomonadati</taxon>
        <taxon>Thermodesulfobacteriota</taxon>
        <taxon>Desulfobacteria</taxon>
        <taxon>Desulfobacterales</taxon>
        <taxon>Desulfococcaceae</taxon>
        <taxon>Desulfonema</taxon>
    </lineage>
</organism>
<evidence type="ECO:0000256" key="9">
    <source>
        <dbReference type="ARBA" id="ARBA00038592"/>
    </source>
</evidence>
<evidence type="ECO:0000256" key="2">
    <source>
        <dbReference type="ARBA" id="ARBA00022723"/>
    </source>
</evidence>
<dbReference type="HAMAP" id="MF_01470">
    <property type="entry name" value="Cas1"/>
    <property type="match status" value="1"/>
</dbReference>
<keyword evidence="7 10" id="KW-0238">DNA-binding</keyword>
<evidence type="ECO:0000256" key="8">
    <source>
        <dbReference type="ARBA" id="ARBA00023211"/>
    </source>
</evidence>
<dbReference type="GO" id="GO:0043571">
    <property type="term" value="P:maintenance of CRISPR repeat elements"/>
    <property type="evidence" value="ECO:0007669"/>
    <property type="project" value="UniProtKB-UniRule"/>
</dbReference>
<dbReference type="Proteomes" id="UP000663722">
    <property type="component" value="Chromosome"/>
</dbReference>
<keyword evidence="1 10" id="KW-0540">Nuclease</keyword>
<keyword evidence="5 10" id="KW-0460">Magnesium</keyword>
<keyword evidence="6 10" id="KW-0051">Antiviral defense</keyword>
<dbReference type="GO" id="GO:0004519">
    <property type="term" value="F:endonuclease activity"/>
    <property type="evidence" value="ECO:0007669"/>
    <property type="project" value="UniProtKB-UniRule"/>
</dbReference>
<comment type="function">
    <text evidence="10">CRISPR (clustered regularly interspaced short palindromic repeat), is an adaptive immune system that provides protection against mobile genetic elements (viruses, transposable elements and conjugative plasmids). CRISPR clusters contain spacers, sequences complementary to antecedent mobile elements, and target invading nucleic acids. CRISPR clusters are transcribed and processed into CRISPR RNA (crRNA). Acts as a dsDNA endonuclease. Involved in the integration of spacer DNA into the CRISPR cassette.</text>
</comment>
<dbReference type="GO" id="GO:0046872">
    <property type="term" value="F:metal ion binding"/>
    <property type="evidence" value="ECO:0007669"/>
    <property type="project" value="UniProtKB-UniRule"/>
</dbReference>
<keyword evidence="8 10" id="KW-0464">Manganese</keyword>
<dbReference type="Pfam" id="PF01867">
    <property type="entry name" value="Cas_Cas1"/>
    <property type="match status" value="1"/>
</dbReference>
<dbReference type="InterPro" id="IPR002729">
    <property type="entry name" value="CRISPR-assoc_Cas1"/>
</dbReference>
<keyword evidence="12" id="KW-1185">Reference proteome</keyword>
<evidence type="ECO:0000256" key="7">
    <source>
        <dbReference type="ARBA" id="ARBA00023125"/>
    </source>
</evidence>
<evidence type="ECO:0000256" key="6">
    <source>
        <dbReference type="ARBA" id="ARBA00023118"/>
    </source>
</evidence>
<dbReference type="KEGG" id="dmm:dnm_098400"/>
<feature type="binding site" evidence="10">
    <location>
        <position position="228"/>
    </location>
    <ligand>
        <name>Mn(2+)</name>
        <dbReference type="ChEBI" id="CHEBI:29035"/>
    </ligand>
</feature>
<dbReference type="EC" id="3.1.-.-" evidence="10"/>
<dbReference type="CDD" id="cd09634">
    <property type="entry name" value="Cas1_I-II-III"/>
    <property type="match status" value="1"/>
</dbReference>
<evidence type="ECO:0000313" key="11">
    <source>
        <dbReference type="EMBL" id="QTA93736.1"/>
    </source>
</evidence>
<evidence type="ECO:0000313" key="12">
    <source>
        <dbReference type="Proteomes" id="UP000663722"/>
    </source>
</evidence>
<dbReference type="Gene3D" id="1.20.120.920">
    <property type="entry name" value="CRISPR-associated endonuclease Cas1, C-terminal domain"/>
    <property type="match status" value="1"/>
</dbReference>
<comment type="similarity">
    <text evidence="10">Belongs to the CRISPR-associated endonuclease Cas1 family.</text>
</comment>
<proteinExistence type="inferred from homology"/>
<accession>A0A975BXT9</accession>
<dbReference type="NCBIfam" id="TIGR00287">
    <property type="entry name" value="cas1"/>
    <property type="match status" value="1"/>
</dbReference>
<evidence type="ECO:0000256" key="4">
    <source>
        <dbReference type="ARBA" id="ARBA00022801"/>
    </source>
</evidence>
<comment type="subunit">
    <text evidence="9 10">Homodimer, forms a heterotetramer with a Cas2 homodimer.</text>
</comment>
<keyword evidence="4 10" id="KW-0378">Hydrolase</keyword>
<dbReference type="GO" id="GO:0003677">
    <property type="term" value="F:DNA binding"/>
    <property type="evidence" value="ECO:0007669"/>
    <property type="project" value="UniProtKB-KW"/>
</dbReference>
<evidence type="ECO:0000256" key="3">
    <source>
        <dbReference type="ARBA" id="ARBA00022759"/>
    </source>
</evidence>
<reference evidence="11" key="1">
    <citation type="journal article" date="2021" name="Microb. Physiol.">
        <title>Proteogenomic Insights into the Physiology of Marine, Sulfate-Reducing, Filamentous Desulfonema limicola and Desulfonema magnum.</title>
        <authorList>
            <person name="Schnaars V."/>
            <person name="Wohlbrand L."/>
            <person name="Scheve S."/>
            <person name="Hinrichs C."/>
            <person name="Reinhardt R."/>
            <person name="Rabus R."/>
        </authorList>
    </citation>
    <scope>NUCLEOTIDE SEQUENCE</scope>
    <source>
        <strain evidence="11">4be13</strain>
    </source>
</reference>
<evidence type="ECO:0000256" key="10">
    <source>
        <dbReference type="HAMAP-Rule" id="MF_01470"/>
    </source>
</evidence>
<feature type="binding site" evidence="10">
    <location>
        <position position="163"/>
    </location>
    <ligand>
        <name>Mn(2+)</name>
        <dbReference type="ChEBI" id="CHEBI:29035"/>
    </ligand>
</feature>
<dbReference type="EMBL" id="CP061800">
    <property type="protein sequence ID" value="QTA93736.1"/>
    <property type="molecule type" value="Genomic_DNA"/>
</dbReference>
<dbReference type="InterPro" id="IPR042211">
    <property type="entry name" value="CRISPR-assoc_Cas1_N"/>
</dbReference>
<dbReference type="RefSeq" id="WP_207680544.1">
    <property type="nucleotide sequence ID" value="NZ_CP061800.1"/>
</dbReference>